<accession>A0ABR9FSH9</accession>
<dbReference type="SUPFAM" id="SSF56349">
    <property type="entry name" value="DNA breaking-rejoining enzymes"/>
    <property type="match status" value="1"/>
</dbReference>
<gene>
    <name evidence="3" type="ORF">EI167_20590</name>
</gene>
<evidence type="ECO:0000259" key="2">
    <source>
        <dbReference type="Pfam" id="PF00589"/>
    </source>
</evidence>
<comment type="caution">
    <text evidence="3">The sequence shown here is derived from an EMBL/GenBank/DDBJ whole genome shotgun (WGS) entry which is preliminary data.</text>
</comment>
<evidence type="ECO:0000256" key="1">
    <source>
        <dbReference type="ARBA" id="ARBA00023172"/>
    </source>
</evidence>
<dbReference type="InterPro" id="IPR011010">
    <property type="entry name" value="DNA_brk_join_enz"/>
</dbReference>
<dbReference type="Proteomes" id="UP000707245">
    <property type="component" value="Unassembled WGS sequence"/>
</dbReference>
<reference evidence="3 4" key="1">
    <citation type="submission" date="2020-07" db="EMBL/GenBank/DDBJ databases">
        <title>Halophilic bacteria isolated from french cheeses.</title>
        <authorList>
            <person name="Kothe C.I."/>
            <person name="Farah-Kraiem B."/>
            <person name="Renault P."/>
            <person name="Dridi B."/>
        </authorList>
    </citation>
    <scope>NUCLEOTIDE SEQUENCE [LARGE SCALE GENOMIC DNA]</scope>
    <source>
        <strain evidence="3 4">FME14</strain>
    </source>
</reference>
<dbReference type="CDD" id="cd00397">
    <property type="entry name" value="DNA_BRE_C"/>
    <property type="match status" value="1"/>
</dbReference>
<dbReference type="InterPro" id="IPR002104">
    <property type="entry name" value="Integrase_catalytic"/>
</dbReference>
<keyword evidence="4" id="KW-1185">Reference proteome</keyword>
<sequence>MKRSANLWVYEWDELLTMPLNCFDDLAQPTKTSPHRQLMHLFTSVFKVKISDSYRRDVKSTFRHVSRQISEKLSKQPVYLCEVLNEFSLDEFHAYLKRCMLDEKIHNRYANVLQSTYKNVLNKAIDINVPNFERFYLPSSFCYFTRVTERYKPYNKDDKEKITKAIESEINQVSKLLKPYQKSGVGREVIDENDELIIEDYDTLTLEDARWLFENKMACTPISTSNNFRHTLVESTFHEIISSNGACYQDVYEAWGVLYKVTMNHLLPFLLKLMQITGMNVESIYALELDDLVDKHPATGKPCLRYWKERSNGQKSYHLDIFKANLQWLTHSQGTHVKDIFNTVTRLTSVLREKSSTEQKNKLWLFETHNGLIRNLPSSYHLNKALNTFREKNQILEYVDGEKILETTRFRPTFVSDLLEEGVSIREIQLLMGHRNLYTTMRYLDIHDFGQIARIKIRDKLIELHNNISSSMGSKTYKKVDRLNNQERLPISTPLATCKNIFDPPESVKALKNYIPGKPCSTYNMCLSCPNVIITKTDLPKLFAMRRDYLIKIQNSRVLDTPFGHVIKSNLALLNSILDPAMSEFGLEELDDAERLSLYVETTELI</sequence>
<feature type="domain" description="Tyr recombinase" evidence="2">
    <location>
        <begin position="270"/>
        <end position="446"/>
    </location>
</feature>
<dbReference type="EMBL" id="RRZA01000111">
    <property type="protein sequence ID" value="MBE0459781.1"/>
    <property type="molecule type" value="Genomic_DNA"/>
</dbReference>
<dbReference type="InterPro" id="IPR013762">
    <property type="entry name" value="Integrase-like_cat_sf"/>
</dbReference>
<evidence type="ECO:0000313" key="4">
    <source>
        <dbReference type="Proteomes" id="UP000707245"/>
    </source>
</evidence>
<protein>
    <submittedName>
        <fullName evidence="3">Site-specific integrase</fullName>
    </submittedName>
</protein>
<keyword evidence="1" id="KW-0233">DNA recombination</keyword>
<evidence type="ECO:0000313" key="3">
    <source>
        <dbReference type="EMBL" id="MBE0459781.1"/>
    </source>
</evidence>
<dbReference type="RefSeq" id="WP_192543110.1">
    <property type="nucleotide sequence ID" value="NZ_RRZA01000111.1"/>
</dbReference>
<organism evidence="3 4">
    <name type="scientific">Pseudoalteromonas prydzensis</name>
    <dbReference type="NCBI Taxonomy" id="182141"/>
    <lineage>
        <taxon>Bacteria</taxon>
        <taxon>Pseudomonadati</taxon>
        <taxon>Pseudomonadota</taxon>
        <taxon>Gammaproteobacteria</taxon>
        <taxon>Alteromonadales</taxon>
        <taxon>Pseudoalteromonadaceae</taxon>
        <taxon>Pseudoalteromonas</taxon>
    </lineage>
</organism>
<name>A0ABR9FSH9_9GAMM</name>
<dbReference type="Gene3D" id="1.10.443.10">
    <property type="entry name" value="Intergrase catalytic core"/>
    <property type="match status" value="1"/>
</dbReference>
<dbReference type="Pfam" id="PF00589">
    <property type="entry name" value="Phage_integrase"/>
    <property type="match status" value="1"/>
</dbReference>
<proteinExistence type="predicted"/>